<keyword evidence="1" id="KW-0472">Membrane</keyword>
<dbReference type="EMBL" id="JALDAY010000013">
    <property type="protein sequence ID" value="MCI3276887.1"/>
    <property type="molecule type" value="Genomic_DNA"/>
</dbReference>
<evidence type="ECO:0000313" key="2">
    <source>
        <dbReference type="EMBL" id="MCI3276887.1"/>
    </source>
</evidence>
<evidence type="ECO:0000256" key="1">
    <source>
        <dbReference type="SAM" id="Phobius"/>
    </source>
</evidence>
<name>A0ABS9YI09_9ACTN</name>
<accession>A0ABS9YI09</accession>
<dbReference type="RefSeq" id="WP_242773905.1">
    <property type="nucleotide sequence ID" value="NZ_JALDAY010000013.1"/>
</dbReference>
<feature type="transmembrane region" description="Helical" evidence="1">
    <location>
        <begin position="6"/>
        <end position="27"/>
    </location>
</feature>
<dbReference type="Proteomes" id="UP001165269">
    <property type="component" value="Unassembled WGS sequence"/>
</dbReference>
<sequence length="181" mass="20155">MDSSVIFNVVTTGIAVVAVVTSVVLGARQARIAQHANHISVMVDLLQEFRSVDFHEQHDYLCTRLGAEHDPEGGVRGLPAEAKAAFYNVVYYYQSFANLAVFELLDETLMVTVLRTRIVSVWQAVRPFVERERELRGETGGGSYMSIFEELARLAAALPPGHVLDALAQTRRRAARSRLLR</sequence>
<evidence type="ECO:0000313" key="3">
    <source>
        <dbReference type="Proteomes" id="UP001165269"/>
    </source>
</evidence>
<proteinExistence type="predicted"/>
<protein>
    <submittedName>
        <fullName evidence="2">Uncharacterized protein</fullName>
    </submittedName>
</protein>
<keyword evidence="1" id="KW-0812">Transmembrane</keyword>
<dbReference type="Pfam" id="PF15956">
    <property type="entry name" value="DUF4760"/>
    <property type="match status" value="1"/>
</dbReference>
<reference evidence="2" key="1">
    <citation type="submission" date="2022-03" db="EMBL/GenBank/DDBJ databases">
        <title>Streptomyces 7R015 and 7R016 isolated from Barleria lupulina in Thailand.</title>
        <authorList>
            <person name="Kanchanasin P."/>
            <person name="Phongsopitanun W."/>
            <person name="Tanasupawat S."/>
        </authorList>
    </citation>
    <scope>NUCLEOTIDE SEQUENCE</scope>
    <source>
        <strain evidence="2">7R015</strain>
    </source>
</reference>
<keyword evidence="3" id="KW-1185">Reference proteome</keyword>
<dbReference type="InterPro" id="IPR031876">
    <property type="entry name" value="DUF4760"/>
</dbReference>
<keyword evidence="1" id="KW-1133">Transmembrane helix</keyword>
<organism evidence="2 3">
    <name type="scientific">Streptomyces cylindrosporus</name>
    <dbReference type="NCBI Taxonomy" id="2927583"/>
    <lineage>
        <taxon>Bacteria</taxon>
        <taxon>Bacillati</taxon>
        <taxon>Actinomycetota</taxon>
        <taxon>Actinomycetes</taxon>
        <taxon>Kitasatosporales</taxon>
        <taxon>Streptomycetaceae</taxon>
        <taxon>Streptomyces</taxon>
    </lineage>
</organism>
<comment type="caution">
    <text evidence="2">The sequence shown here is derived from an EMBL/GenBank/DDBJ whole genome shotgun (WGS) entry which is preliminary data.</text>
</comment>
<gene>
    <name evidence="2" type="ORF">MQP27_38045</name>
</gene>